<dbReference type="VEuPathDB" id="FungiDB:ASPWEDRAFT_215259"/>
<dbReference type="AlphaFoldDB" id="A0A1L9RZS6"/>
<dbReference type="EMBL" id="KV878209">
    <property type="protein sequence ID" value="OJJ40440.1"/>
    <property type="molecule type" value="Genomic_DNA"/>
</dbReference>
<feature type="region of interest" description="Disordered" evidence="1">
    <location>
        <begin position="19"/>
        <end position="38"/>
    </location>
</feature>
<sequence length="200" mass="21804">MVEVKRSNPAMGPAQARALIGRRPLRHSISGSDTPRGPREFHCPDGALFSLTVSGRRMRVARSDFGAFGPCATPLFPVGQLIQSSSGNLWGNGSPPNQERTNRNECSVLYYYAQFPVLHSHSATSKRLVDVLTFRHSIFMGMCTVQQRFLGTGSDVDASIPGFQIGIDIMACQSACCSQITLKSSYHSIQTTNYVSTTRG</sequence>
<evidence type="ECO:0000313" key="2">
    <source>
        <dbReference type="EMBL" id="OJJ40440.1"/>
    </source>
</evidence>
<evidence type="ECO:0000256" key="1">
    <source>
        <dbReference type="SAM" id="MobiDB-lite"/>
    </source>
</evidence>
<dbReference type="Proteomes" id="UP000184383">
    <property type="component" value="Unassembled WGS sequence"/>
</dbReference>
<evidence type="ECO:0000313" key="3">
    <source>
        <dbReference type="Proteomes" id="UP000184383"/>
    </source>
</evidence>
<name>A0A1L9RZS6_ASPWE</name>
<organism evidence="2 3">
    <name type="scientific">Aspergillus wentii DTO 134E9</name>
    <dbReference type="NCBI Taxonomy" id="1073089"/>
    <lineage>
        <taxon>Eukaryota</taxon>
        <taxon>Fungi</taxon>
        <taxon>Dikarya</taxon>
        <taxon>Ascomycota</taxon>
        <taxon>Pezizomycotina</taxon>
        <taxon>Eurotiomycetes</taxon>
        <taxon>Eurotiomycetidae</taxon>
        <taxon>Eurotiales</taxon>
        <taxon>Aspergillaceae</taxon>
        <taxon>Aspergillus</taxon>
        <taxon>Aspergillus subgen. Cremei</taxon>
    </lineage>
</organism>
<dbReference type="GeneID" id="63748137"/>
<keyword evidence="3" id="KW-1185">Reference proteome</keyword>
<dbReference type="RefSeq" id="XP_040694116.1">
    <property type="nucleotide sequence ID" value="XM_040832289.1"/>
</dbReference>
<protein>
    <submittedName>
        <fullName evidence="2">Uncharacterized protein</fullName>
    </submittedName>
</protein>
<proteinExistence type="predicted"/>
<accession>A0A1L9RZS6</accession>
<reference evidence="3" key="1">
    <citation type="journal article" date="2017" name="Genome Biol.">
        <title>Comparative genomics reveals high biological diversity and specific adaptations in the industrially and medically important fungal genus Aspergillus.</title>
        <authorList>
            <person name="de Vries R.P."/>
            <person name="Riley R."/>
            <person name="Wiebenga A."/>
            <person name="Aguilar-Osorio G."/>
            <person name="Amillis S."/>
            <person name="Uchima C.A."/>
            <person name="Anderluh G."/>
            <person name="Asadollahi M."/>
            <person name="Askin M."/>
            <person name="Barry K."/>
            <person name="Battaglia E."/>
            <person name="Bayram O."/>
            <person name="Benocci T."/>
            <person name="Braus-Stromeyer S.A."/>
            <person name="Caldana C."/>
            <person name="Canovas D."/>
            <person name="Cerqueira G.C."/>
            <person name="Chen F."/>
            <person name="Chen W."/>
            <person name="Choi C."/>
            <person name="Clum A."/>
            <person name="Dos Santos R.A."/>
            <person name="Damasio A.R."/>
            <person name="Diallinas G."/>
            <person name="Emri T."/>
            <person name="Fekete E."/>
            <person name="Flipphi M."/>
            <person name="Freyberg S."/>
            <person name="Gallo A."/>
            <person name="Gournas C."/>
            <person name="Habgood R."/>
            <person name="Hainaut M."/>
            <person name="Harispe M.L."/>
            <person name="Henrissat B."/>
            <person name="Hilden K.S."/>
            <person name="Hope R."/>
            <person name="Hossain A."/>
            <person name="Karabika E."/>
            <person name="Karaffa L."/>
            <person name="Karanyi Z."/>
            <person name="Krasevec N."/>
            <person name="Kuo A."/>
            <person name="Kusch H."/>
            <person name="LaButti K."/>
            <person name="Lagendijk E.L."/>
            <person name="Lapidus A."/>
            <person name="Levasseur A."/>
            <person name="Lindquist E."/>
            <person name="Lipzen A."/>
            <person name="Logrieco A.F."/>
            <person name="MacCabe A."/>
            <person name="Maekelae M.R."/>
            <person name="Malavazi I."/>
            <person name="Melin P."/>
            <person name="Meyer V."/>
            <person name="Mielnichuk N."/>
            <person name="Miskei M."/>
            <person name="Molnar A.P."/>
            <person name="Mule G."/>
            <person name="Ngan C.Y."/>
            <person name="Orejas M."/>
            <person name="Orosz E."/>
            <person name="Ouedraogo J.P."/>
            <person name="Overkamp K.M."/>
            <person name="Park H.-S."/>
            <person name="Perrone G."/>
            <person name="Piumi F."/>
            <person name="Punt P.J."/>
            <person name="Ram A.F."/>
            <person name="Ramon A."/>
            <person name="Rauscher S."/>
            <person name="Record E."/>
            <person name="Riano-Pachon D.M."/>
            <person name="Robert V."/>
            <person name="Roehrig J."/>
            <person name="Ruller R."/>
            <person name="Salamov A."/>
            <person name="Salih N.S."/>
            <person name="Samson R.A."/>
            <person name="Sandor E."/>
            <person name="Sanguinetti M."/>
            <person name="Schuetze T."/>
            <person name="Sepcic K."/>
            <person name="Shelest E."/>
            <person name="Sherlock G."/>
            <person name="Sophianopoulou V."/>
            <person name="Squina F.M."/>
            <person name="Sun H."/>
            <person name="Susca A."/>
            <person name="Todd R.B."/>
            <person name="Tsang A."/>
            <person name="Unkles S.E."/>
            <person name="van de Wiele N."/>
            <person name="van Rossen-Uffink D."/>
            <person name="Oliveira J.V."/>
            <person name="Vesth T.C."/>
            <person name="Visser J."/>
            <person name="Yu J.-H."/>
            <person name="Zhou M."/>
            <person name="Andersen M.R."/>
            <person name="Archer D.B."/>
            <person name="Baker S.E."/>
            <person name="Benoit I."/>
            <person name="Brakhage A.A."/>
            <person name="Braus G.H."/>
            <person name="Fischer R."/>
            <person name="Frisvad J.C."/>
            <person name="Goldman G.H."/>
            <person name="Houbraken J."/>
            <person name="Oakley B."/>
            <person name="Pocsi I."/>
            <person name="Scazzocchio C."/>
            <person name="Seiboth B."/>
            <person name="vanKuyk P.A."/>
            <person name="Wortman J."/>
            <person name="Dyer P.S."/>
            <person name="Grigoriev I.V."/>
        </authorList>
    </citation>
    <scope>NUCLEOTIDE SEQUENCE [LARGE SCALE GENOMIC DNA]</scope>
    <source>
        <strain evidence="3">DTO 134E9</strain>
    </source>
</reference>
<gene>
    <name evidence="2" type="ORF">ASPWEDRAFT_215259</name>
</gene>